<dbReference type="InterPro" id="IPR053376">
    <property type="entry name" value="Serine_acetyltransferase"/>
</dbReference>
<dbReference type="PANTHER" id="PTHR42811">
    <property type="entry name" value="SERINE ACETYLTRANSFERASE"/>
    <property type="match status" value="1"/>
</dbReference>
<dbReference type="Gene3D" id="2.160.10.10">
    <property type="entry name" value="Hexapeptide repeat proteins"/>
    <property type="match status" value="1"/>
</dbReference>
<dbReference type="Gene3D" id="1.10.3130.10">
    <property type="entry name" value="serine acetyltransferase, domain 1"/>
    <property type="match status" value="1"/>
</dbReference>
<evidence type="ECO:0000313" key="4">
    <source>
        <dbReference type="EMBL" id="TCN68844.1"/>
    </source>
</evidence>
<dbReference type="RefSeq" id="WP_131838868.1">
    <property type="nucleotide sequence ID" value="NZ_SLWB01000005.1"/>
</dbReference>
<keyword evidence="3" id="KW-0012">Acyltransferase</keyword>
<accession>A0A4R2EQE8</accession>
<dbReference type="AlphaFoldDB" id="A0A4R2EQE8"/>
<organism evidence="4 5">
    <name type="scientific">Acetobacteroides hydrogenigenes</name>
    <dbReference type="NCBI Taxonomy" id="979970"/>
    <lineage>
        <taxon>Bacteria</taxon>
        <taxon>Pseudomonadati</taxon>
        <taxon>Bacteroidota</taxon>
        <taxon>Bacteroidia</taxon>
        <taxon>Bacteroidales</taxon>
        <taxon>Rikenellaceae</taxon>
        <taxon>Acetobacteroides</taxon>
    </lineage>
</organism>
<evidence type="ECO:0000256" key="3">
    <source>
        <dbReference type="ARBA" id="ARBA00023315"/>
    </source>
</evidence>
<keyword evidence="5" id="KW-1185">Reference proteome</keyword>
<evidence type="ECO:0000256" key="1">
    <source>
        <dbReference type="ARBA" id="ARBA00022605"/>
    </source>
</evidence>
<proteinExistence type="predicted"/>
<protein>
    <submittedName>
        <fullName evidence="4">Serine O-acetyltransferase</fullName>
    </submittedName>
</protein>
<evidence type="ECO:0000313" key="5">
    <source>
        <dbReference type="Proteomes" id="UP000294830"/>
    </source>
</evidence>
<dbReference type="SUPFAM" id="SSF51161">
    <property type="entry name" value="Trimeric LpxA-like enzymes"/>
    <property type="match status" value="1"/>
</dbReference>
<comment type="caution">
    <text evidence="4">The sequence shown here is derived from an EMBL/GenBank/DDBJ whole genome shotgun (WGS) entry which is preliminary data.</text>
</comment>
<dbReference type="GO" id="GO:0008652">
    <property type="term" value="P:amino acid biosynthetic process"/>
    <property type="evidence" value="ECO:0007669"/>
    <property type="project" value="UniProtKB-KW"/>
</dbReference>
<dbReference type="CDD" id="cd03354">
    <property type="entry name" value="LbH_SAT"/>
    <property type="match status" value="1"/>
</dbReference>
<evidence type="ECO:0000256" key="2">
    <source>
        <dbReference type="ARBA" id="ARBA00022679"/>
    </source>
</evidence>
<reference evidence="4 5" key="1">
    <citation type="submission" date="2019-03" db="EMBL/GenBank/DDBJ databases">
        <title>Genomic Encyclopedia of Archaeal and Bacterial Type Strains, Phase II (KMG-II): from individual species to whole genera.</title>
        <authorList>
            <person name="Goeker M."/>
        </authorList>
    </citation>
    <scope>NUCLEOTIDE SEQUENCE [LARGE SCALE GENOMIC DNA]</scope>
    <source>
        <strain evidence="4 5">RL-C</strain>
    </source>
</reference>
<keyword evidence="1" id="KW-0028">Amino-acid biosynthesis</keyword>
<dbReference type="NCBIfam" id="NF041874">
    <property type="entry name" value="EPS_EpsC"/>
    <property type="match status" value="1"/>
</dbReference>
<dbReference type="Proteomes" id="UP000294830">
    <property type="component" value="Unassembled WGS sequence"/>
</dbReference>
<gene>
    <name evidence="4" type="ORF">CLV25_10546</name>
</gene>
<dbReference type="InterPro" id="IPR042122">
    <property type="entry name" value="Ser_AcTrfase_N_sf"/>
</dbReference>
<dbReference type="InterPro" id="IPR045304">
    <property type="entry name" value="LbH_SAT"/>
</dbReference>
<sequence>MKEGNQAELDQKIRQLEVVVRAKNYHSGLISFVHPHVLCETLCYPEKVYSEEELKVELKKILLLLDENHSSITYTVDQFFGHLGKVRELLMEDARFIAENDPAASSAEEVAMVYPGFFAIATYRIAHLLYVAGVPLIPRIFSELAHSKTGIDINPGAHIGQGFFIDHGTGIVIGETTIIGNNVKIYQGVTLGALSVHKADAEVKRHPTIEDDVTIYAGATILGGDTVVGRESIVGGNVWLTESVPPRTKIFNNMESKIVYCKNICK</sequence>
<dbReference type="OrthoDB" id="9801456at2"/>
<name>A0A4R2EQE8_9BACT</name>
<dbReference type="InterPro" id="IPR011004">
    <property type="entry name" value="Trimer_LpxA-like_sf"/>
</dbReference>
<keyword evidence="2 4" id="KW-0808">Transferase</keyword>
<dbReference type="GO" id="GO:0016746">
    <property type="term" value="F:acyltransferase activity"/>
    <property type="evidence" value="ECO:0007669"/>
    <property type="project" value="UniProtKB-KW"/>
</dbReference>
<dbReference type="EMBL" id="SLWB01000005">
    <property type="protein sequence ID" value="TCN68844.1"/>
    <property type="molecule type" value="Genomic_DNA"/>
</dbReference>